<accession>A0A8I6SEM4</accession>
<keyword evidence="5" id="KW-0132">Cell division</keyword>
<dbReference type="Gene3D" id="3.30.1490.70">
    <property type="match status" value="1"/>
</dbReference>
<evidence type="ECO:0000256" key="11">
    <source>
        <dbReference type="ARBA" id="ARBA00022833"/>
    </source>
</evidence>
<dbReference type="OMA" id="GRWCTVT"/>
<evidence type="ECO:0000256" key="9">
    <source>
        <dbReference type="ARBA" id="ARBA00022763"/>
    </source>
</evidence>
<evidence type="ECO:0000256" key="12">
    <source>
        <dbReference type="ARBA" id="ARBA00022840"/>
    </source>
</evidence>
<keyword evidence="13" id="KW-0460">Magnesium</keyword>
<keyword evidence="7" id="KW-0479">Metal-binding</keyword>
<dbReference type="PANTHER" id="PTHR45674">
    <property type="entry name" value="DNA LIGASE 1/3 FAMILY MEMBER"/>
    <property type="match status" value="1"/>
</dbReference>
<reference evidence="24" key="1">
    <citation type="submission" date="2022-01" db="UniProtKB">
        <authorList>
            <consortium name="EnsemblMetazoa"/>
        </authorList>
    </citation>
    <scope>IDENTIFICATION</scope>
</reference>
<evidence type="ECO:0000256" key="15">
    <source>
        <dbReference type="ARBA" id="ARBA00023204"/>
    </source>
</evidence>
<dbReference type="Pfam" id="PF04679">
    <property type="entry name" value="DNA_ligase_A_C"/>
    <property type="match status" value="1"/>
</dbReference>
<dbReference type="Pfam" id="PF16759">
    <property type="entry name" value="LIG3_BRCT"/>
    <property type="match status" value="1"/>
</dbReference>
<dbReference type="SUPFAM" id="SSF50249">
    <property type="entry name" value="Nucleic acid-binding proteins"/>
    <property type="match status" value="1"/>
</dbReference>
<dbReference type="EnsemblMetazoa" id="XM_024224880.1">
    <property type="protein sequence ID" value="XP_024080648.1"/>
    <property type="gene ID" value="LOC106662577"/>
</dbReference>
<keyword evidence="9 19" id="KW-0227">DNA damage</keyword>
<dbReference type="CTD" id="41518"/>
<dbReference type="SUPFAM" id="SSF57716">
    <property type="entry name" value="Glucocorticoid receptor-like (DNA-binding domain)"/>
    <property type="match status" value="1"/>
</dbReference>
<dbReference type="CDD" id="cd07967">
    <property type="entry name" value="OBF_DNA_ligase_III"/>
    <property type="match status" value="1"/>
</dbReference>
<feature type="region of interest" description="Disordered" evidence="21">
    <location>
        <begin position="105"/>
        <end position="149"/>
    </location>
</feature>
<keyword evidence="6" id="KW-0235">DNA replication</keyword>
<evidence type="ECO:0000259" key="22">
    <source>
        <dbReference type="PROSITE" id="PS50064"/>
    </source>
</evidence>
<dbReference type="Gene3D" id="3.30.1740.10">
    <property type="entry name" value="Zinc finger, PARP-type"/>
    <property type="match status" value="1"/>
</dbReference>
<evidence type="ECO:0000256" key="2">
    <source>
        <dbReference type="ARBA" id="ARBA00004123"/>
    </source>
</evidence>
<dbReference type="AlphaFoldDB" id="A0A8I6SEM4"/>
<evidence type="ECO:0000256" key="1">
    <source>
        <dbReference type="ARBA" id="ARBA00001946"/>
    </source>
</evidence>
<evidence type="ECO:0000256" key="7">
    <source>
        <dbReference type="ARBA" id="ARBA00022723"/>
    </source>
</evidence>
<keyword evidence="25" id="KW-1185">Reference proteome</keyword>
<dbReference type="GO" id="GO:0008270">
    <property type="term" value="F:zinc ion binding"/>
    <property type="evidence" value="ECO:0007669"/>
    <property type="project" value="UniProtKB-KW"/>
</dbReference>
<evidence type="ECO:0000256" key="14">
    <source>
        <dbReference type="ARBA" id="ARBA00023172"/>
    </source>
</evidence>
<proteinExistence type="inferred from homology"/>
<dbReference type="Gene3D" id="3.30.470.30">
    <property type="entry name" value="DNA ligase/mRNA capping enzyme"/>
    <property type="match status" value="1"/>
</dbReference>
<dbReference type="InterPro" id="IPR036599">
    <property type="entry name" value="DNA_ligase_N_sf"/>
</dbReference>
<dbReference type="FunFam" id="1.10.3260.10:FF:000002">
    <property type="entry name" value="DNA ligase"/>
    <property type="match status" value="1"/>
</dbReference>
<feature type="compositionally biased region" description="Basic and acidic residues" evidence="21">
    <location>
        <begin position="140"/>
        <end position="149"/>
    </location>
</feature>
<dbReference type="Gene3D" id="1.10.3260.10">
    <property type="entry name" value="DNA ligase, ATP-dependent, N-terminal domain"/>
    <property type="match status" value="1"/>
</dbReference>
<evidence type="ECO:0000256" key="10">
    <source>
        <dbReference type="ARBA" id="ARBA00022771"/>
    </source>
</evidence>
<dbReference type="GO" id="GO:0006310">
    <property type="term" value="P:DNA recombination"/>
    <property type="evidence" value="ECO:0007669"/>
    <property type="project" value="UniProtKB-KW"/>
</dbReference>
<dbReference type="PROSITE" id="PS50160">
    <property type="entry name" value="DNA_LIGASE_A3"/>
    <property type="match status" value="1"/>
</dbReference>
<organism evidence="24 25">
    <name type="scientific">Cimex lectularius</name>
    <name type="common">Bed bug</name>
    <name type="synonym">Acanthia lectularia</name>
    <dbReference type="NCBI Taxonomy" id="79782"/>
    <lineage>
        <taxon>Eukaryota</taxon>
        <taxon>Metazoa</taxon>
        <taxon>Ecdysozoa</taxon>
        <taxon>Arthropoda</taxon>
        <taxon>Hexapoda</taxon>
        <taxon>Insecta</taxon>
        <taxon>Pterygota</taxon>
        <taxon>Neoptera</taxon>
        <taxon>Paraneoptera</taxon>
        <taxon>Hemiptera</taxon>
        <taxon>Heteroptera</taxon>
        <taxon>Panheteroptera</taxon>
        <taxon>Cimicomorpha</taxon>
        <taxon>Cimicidae</taxon>
        <taxon>Cimex</taxon>
    </lineage>
</organism>
<keyword evidence="8 19" id="KW-0547">Nucleotide-binding</keyword>
<dbReference type="PROSITE" id="PS00333">
    <property type="entry name" value="DNA_LIGASE_A2"/>
    <property type="match status" value="1"/>
</dbReference>
<comment type="subcellular location">
    <subcellularLocation>
        <location evidence="2">Nucleus</location>
    </subcellularLocation>
</comment>
<dbReference type="InterPro" id="IPR036420">
    <property type="entry name" value="BRCT_dom_sf"/>
</dbReference>
<sequence length="891" mass="101426">MSDQEESADGSTKEYKFYADRAKTGRAGCRKCKQKIEPQTLRLAKVGPSPFGSGLMKLWHHLDCMFEVFSKQRATTAKIEFVDDIGGWDALTIEDKKAIMQKLPESAKTRSDGGDPLAAPATGLPSKSPSKDKKNKAAKNKSDPNHKDNSLREFRRLCANISNVPGYLDKTGIVKEFITKGTDGESYKGDLLLLIRLLLPGVIKRVYNLQSKQIVKLFSRIFGTDWNEMLEHLEQGDVAETIREFFEKSARVKPVKTSFLTNYDVDEFLEQLTKLTKEQDQIDHFSSISSKCTSNDLKMIVRLVKHDLRINAGAKHILDAVDENAYQAFQASRDINSIIKTVDFSDKKDKKGQSMNVDINILTPVLPMLAQACKSAEEALKKCSNGIFSEIKYDGERVQVHKKGNIFKYYSRSLKPILRHKIDTFEQCITQAFPTAVDLILDSEILMIDTNTGKPLPFGSLGVHKRNAYRDANVCLFVFDCIYFNGKSLLKVPLCERKKILHDNMTEIPFKILFSEAERIHDVKALEVMMASVIKQGLEGLVLKDMESIYEPGKRHWLKMKKDYLSDGALADSADLVVLGAWYGTGKKGGKMSVFLMGCFDEKRDIWCTVTKVHTGLDDKTLDKLQNELDMVKIGKESRKVPSWLDCTKTMIPDFVARDPKKQPVWEIRGAEFTKHDVHTADGISIRFPRIVRIREDKNWETATTLEHLNDLFTISKQHTDITFGEHSPAQKRSADKTEDEGQAPATKKAKYKIKNPLPDVFVGMKICLPAGLPEKRAKTIQRYFIAYGGKVVDSIPQASHKIVDKVLAWERLTYLQLLGNHNQETLMRVTRDQRKRIGWQNSKIRSRPHTVCEHQTGTSRSMRNEEMNDKRNNHTWVEFIRCKRIKRIPQ</sequence>
<evidence type="ECO:0000313" key="24">
    <source>
        <dbReference type="EnsemblMetazoa" id="XP_024080648.1"/>
    </source>
</evidence>
<dbReference type="RefSeq" id="XP_024080648.1">
    <property type="nucleotide sequence ID" value="XM_024224880.1"/>
</dbReference>
<dbReference type="SUPFAM" id="SSF117018">
    <property type="entry name" value="ATP-dependent DNA ligase DNA-binding domain"/>
    <property type="match status" value="1"/>
</dbReference>
<dbReference type="GO" id="GO:0006302">
    <property type="term" value="P:double-strand break repair"/>
    <property type="evidence" value="ECO:0007669"/>
    <property type="project" value="TreeGrafter"/>
</dbReference>
<evidence type="ECO:0000256" key="13">
    <source>
        <dbReference type="ARBA" id="ARBA00022842"/>
    </source>
</evidence>
<comment type="cofactor">
    <cofactor evidence="1">
        <name>Mg(2+)</name>
        <dbReference type="ChEBI" id="CHEBI:18420"/>
    </cofactor>
</comment>
<evidence type="ECO:0000256" key="6">
    <source>
        <dbReference type="ARBA" id="ARBA00022705"/>
    </source>
</evidence>
<feature type="domain" description="PARP-type" evidence="22">
    <location>
        <begin position="17"/>
        <end position="107"/>
    </location>
</feature>
<keyword evidence="15 19" id="KW-0234">DNA repair</keyword>
<dbReference type="EC" id="6.5.1.1" evidence="19"/>
<keyword evidence="17" id="KW-0131">Cell cycle</keyword>
<dbReference type="GO" id="GO:0006273">
    <property type="term" value="P:lagging strand elongation"/>
    <property type="evidence" value="ECO:0007669"/>
    <property type="project" value="TreeGrafter"/>
</dbReference>
<protein>
    <recommendedName>
        <fullName evidence="19">DNA ligase</fullName>
        <ecNumber evidence="19">6.5.1.1</ecNumber>
    </recommendedName>
</protein>
<evidence type="ECO:0000256" key="19">
    <source>
        <dbReference type="RuleBase" id="RU000617"/>
    </source>
</evidence>
<keyword evidence="14 19" id="KW-0233">DNA recombination</keyword>
<dbReference type="GO" id="GO:0003677">
    <property type="term" value="F:DNA binding"/>
    <property type="evidence" value="ECO:0007669"/>
    <property type="project" value="InterPro"/>
</dbReference>
<dbReference type="InterPro" id="IPR001510">
    <property type="entry name" value="Znf_PARP"/>
</dbReference>
<keyword evidence="10" id="KW-0863">Zinc-finger</keyword>
<dbReference type="InterPro" id="IPR012340">
    <property type="entry name" value="NA-bd_OB-fold"/>
</dbReference>
<feature type="domain" description="ATP-dependent DNA ligase family profile" evidence="23">
    <location>
        <begin position="467"/>
        <end position="601"/>
    </location>
</feature>
<dbReference type="SUPFAM" id="SSF56091">
    <property type="entry name" value="DNA ligase/mRNA capping enzyme, catalytic domain"/>
    <property type="match status" value="1"/>
</dbReference>
<feature type="region of interest" description="Disordered" evidence="21">
    <location>
        <begin position="846"/>
        <end position="868"/>
    </location>
</feature>
<dbReference type="PROSITE" id="PS00697">
    <property type="entry name" value="DNA_LIGASE_A1"/>
    <property type="match status" value="1"/>
</dbReference>
<comment type="similarity">
    <text evidence="3 20">Belongs to the ATP-dependent DNA ligase family.</text>
</comment>
<keyword evidence="4 19" id="KW-0436">Ligase</keyword>
<dbReference type="NCBIfam" id="TIGR00574">
    <property type="entry name" value="dnl1"/>
    <property type="match status" value="1"/>
</dbReference>
<dbReference type="FunFam" id="3.30.470.30:FF:000003">
    <property type="entry name" value="DNA ligase"/>
    <property type="match status" value="1"/>
</dbReference>
<evidence type="ECO:0000259" key="23">
    <source>
        <dbReference type="PROSITE" id="PS50160"/>
    </source>
</evidence>
<dbReference type="InterPro" id="IPR000977">
    <property type="entry name" value="DNA_ligase_ATP-dep"/>
</dbReference>
<evidence type="ECO:0000256" key="18">
    <source>
        <dbReference type="ARBA" id="ARBA00034003"/>
    </source>
</evidence>
<dbReference type="InterPro" id="IPR036957">
    <property type="entry name" value="Znf_PARP_sf"/>
</dbReference>
<dbReference type="OrthoDB" id="206088at2759"/>
<keyword evidence="12 19" id="KW-0067">ATP-binding</keyword>
<dbReference type="Pfam" id="PF04675">
    <property type="entry name" value="DNA_ligase_A_N"/>
    <property type="match status" value="1"/>
</dbReference>
<comment type="catalytic activity">
    <reaction evidence="18 19">
        <text>ATP + (deoxyribonucleotide)n-3'-hydroxyl + 5'-phospho-(deoxyribonucleotide)m = (deoxyribonucleotide)n+m + AMP + diphosphate.</text>
        <dbReference type="EC" id="6.5.1.1"/>
    </reaction>
</comment>
<dbReference type="Proteomes" id="UP000494040">
    <property type="component" value="Unassembled WGS sequence"/>
</dbReference>
<name>A0A8I6SEM4_CIMLE</name>
<evidence type="ECO:0000256" key="3">
    <source>
        <dbReference type="ARBA" id="ARBA00007572"/>
    </source>
</evidence>
<dbReference type="EnsemblMetazoa" id="XM_024224881.1">
    <property type="protein sequence ID" value="XP_024080649.1"/>
    <property type="gene ID" value="LOC106662577"/>
</dbReference>
<dbReference type="CDD" id="cd07902">
    <property type="entry name" value="Adenylation_DNA_ligase_III"/>
    <property type="match status" value="1"/>
</dbReference>
<dbReference type="Pfam" id="PF01068">
    <property type="entry name" value="DNA_ligase_A_M"/>
    <property type="match status" value="1"/>
</dbReference>
<keyword evidence="11" id="KW-0862">Zinc</keyword>
<dbReference type="InterPro" id="IPR050191">
    <property type="entry name" value="ATP-dep_DNA_ligase"/>
</dbReference>
<dbReference type="InterPro" id="IPR012308">
    <property type="entry name" value="DNA_ligase_ATP-dep_N"/>
</dbReference>
<dbReference type="PROSITE" id="PS50064">
    <property type="entry name" value="ZF_PARP_2"/>
    <property type="match status" value="1"/>
</dbReference>
<evidence type="ECO:0000256" key="20">
    <source>
        <dbReference type="RuleBase" id="RU004196"/>
    </source>
</evidence>
<dbReference type="Pfam" id="PF00645">
    <property type="entry name" value="zf-PARP"/>
    <property type="match status" value="1"/>
</dbReference>
<dbReference type="GO" id="GO:0051301">
    <property type="term" value="P:cell division"/>
    <property type="evidence" value="ECO:0007669"/>
    <property type="project" value="UniProtKB-KW"/>
</dbReference>
<dbReference type="RefSeq" id="XP_024080649.1">
    <property type="nucleotide sequence ID" value="XM_024224881.1"/>
</dbReference>
<evidence type="ECO:0000256" key="16">
    <source>
        <dbReference type="ARBA" id="ARBA00023242"/>
    </source>
</evidence>
<evidence type="ECO:0000256" key="8">
    <source>
        <dbReference type="ARBA" id="ARBA00022741"/>
    </source>
</evidence>
<dbReference type="InterPro" id="IPR012310">
    <property type="entry name" value="DNA_ligase_ATP-dep_cent"/>
</dbReference>
<dbReference type="GO" id="GO:0070421">
    <property type="term" value="C:DNA ligase III-XRCC1 complex"/>
    <property type="evidence" value="ECO:0007669"/>
    <property type="project" value="TreeGrafter"/>
</dbReference>
<dbReference type="Gene3D" id="3.40.50.10190">
    <property type="entry name" value="BRCT domain"/>
    <property type="match status" value="1"/>
</dbReference>
<keyword evidence="16" id="KW-0539">Nucleus</keyword>
<dbReference type="FunFam" id="2.40.50.140:FF:000085">
    <property type="entry name" value="DNA ligase"/>
    <property type="match status" value="1"/>
</dbReference>
<dbReference type="GO" id="GO:0005524">
    <property type="term" value="F:ATP binding"/>
    <property type="evidence" value="ECO:0007669"/>
    <property type="project" value="UniProtKB-KW"/>
</dbReference>
<feature type="region of interest" description="Disordered" evidence="21">
    <location>
        <begin position="725"/>
        <end position="750"/>
    </location>
</feature>
<dbReference type="Gene3D" id="2.40.50.140">
    <property type="entry name" value="Nucleic acid-binding proteins"/>
    <property type="match status" value="1"/>
</dbReference>
<evidence type="ECO:0000256" key="17">
    <source>
        <dbReference type="ARBA" id="ARBA00023306"/>
    </source>
</evidence>
<dbReference type="GO" id="GO:0071897">
    <property type="term" value="P:DNA biosynthetic process"/>
    <property type="evidence" value="ECO:0007669"/>
    <property type="project" value="InterPro"/>
</dbReference>
<evidence type="ECO:0000256" key="5">
    <source>
        <dbReference type="ARBA" id="ARBA00022618"/>
    </source>
</evidence>
<dbReference type="SMART" id="SM01336">
    <property type="entry name" value="zf-PARP"/>
    <property type="match status" value="1"/>
</dbReference>
<evidence type="ECO:0000256" key="4">
    <source>
        <dbReference type="ARBA" id="ARBA00022598"/>
    </source>
</evidence>
<dbReference type="InterPro" id="IPR031916">
    <property type="entry name" value="LIG3_BRCT"/>
</dbReference>
<dbReference type="GeneID" id="106662577"/>
<dbReference type="PANTHER" id="PTHR45674:SF9">
    <property type="entry name" value="DNA LIGASE 3"/>
    <property type="match status" value="1"/>
</dbReference>
<dbReference type="GO" id="GO:0003910">
    <property type="term" value="F:DNA ligase (ATP) activity"/>
    <property type="evidence" value="ECO:0007669"/>
    <property type="project" value="UniProtKB-EC"/>
</dbReference>
<dbReference type="InterPro" id="IPR016059">
    <property type="entry name" value="DNA_ligase_ATP-dep_CS"/>
</dbReference>
<dbReference type="InterPro" id="IPR012309">
    <property type="entry name" value="DNA_ligase_ATP-dep_C"/>
</dbReference>
<evidence type="ECO:0000256" key="21">
    <source>
        <dbReference type="SAM" id="MobiDB-lite"/>
    </source>
</evidence>
<evidence type="ECO:0000313" key="25">
    <source>
        <dbReference type="Proteomes" id="UP000494040"/>
    </source>
</evidence>